<dbReference type="OrthoDB" id="4279at2"/>
<evidence type="ECO:0000256" key="1">
    <source>
        <dbReference type="ARBA" id="ARBA00000553"/>
    </source>
</evidence>
<comment type="function">
    <text evidence="2">Purine nucleoside enzyme that catalyzes the phosphorolysis of adenosine and inosine nucleosides, yielding D-ribose 1-phosphate and the respective free bases, adenine and hypoxanthine. Also catalyzes the phosphorolysis of S-methyl-5'-thioadenosine into adenine and S-methyl-5-thio-alpha-D-ribose 1-phosphate. Also has adenosine deaminase activity.</text>
</comment>
<dbReference type="InterPro" id="IPR038371">
    <property type="entry name" value="Cu_polyphenol_OxRdtase_sf"/>
</dbReference>
<evidence type="ECO:0000313" key="13">
    <source>
        <dbReference type="Proteomes" id="UP000280444"/>
    </source>
</evidence>
<comment type="catalytic activity">
    <reaction evidence="10">
        <text>adenosine + phosphate = alpha-D-ribose 1-phosphate + adenine</text>
        <dbReference type="Rhea" id="RHEA:27642"/>
        <dbReference type="ChEBI" id="CHEBI:16335"/>
        <dbReference type="ChEBI" id="CHEBI:16708"/>
        <dbReference type="ChEBI" id="CHEBI:43474"/>
        <dbReference type="ChEBI" id="CHEBI:57720"/>
        <dbReference type="EC" id="2.4.2.1"/>
    </reaction>
    <physiologicalReaction direction="left-to-right" evidence="10">
        <dbReference type="Rhea" id="RHEA:27643"/>
    </physiologicalReaction>
</comment>
<evidence type="ECO:0000256" key="10">
    <source>
        <dbReference type="ARBA" id="ARBA00048968"/>
    </source>
</evidence>
<evidence type="ECO:0000256" key="7">
    <source>
        <dbReference type="ARBA" id="ARBA00022833"/>
    </source>
</evidence>
<dbReference type="InterPro" id="IPR003730">
    <property type="entry name" value="Cu_polyphenol_OxRdtase"/>
</dbReference>
<evidence type="ECO:0000313" key="12">
    <source>
        <dbReference type="EMBL" id="RRC96402.1"/>
    </source>
</evidence>
<dbReference type="GO" id="GO:0016787">
    <property type="term" value="F:hydrolase activity"/>
    <property type="evidence" value="ECO:0007669"/>
    <property type="project" value="UniProtKB-KW"/>
</dbReference>
<evidence type="ECO:0000256" key="5">
    <source>
        <dbReference type="ARBA" id="ARBA00022723"/>
    </source>
</evidence>
<dbReference type="PANTHER" id="PTHR30616">
    <property type="entry name" value="UNCHARACTERIZED PROTEIN YFIH"/>
    <property type="match status" value="1"/>
</dbReference>
<evidence type="ECO:0000256" key="4">
    <source>
        <dbReference type="ARBA" id="ARBA00022679"/>
    </source>
</evidence>
<keyword evidence="7" id="KW-0862">Zinc</keyword>
<keyword evidence="13" id="KW-1185">Reference proteome</keyword>
<gene>
    <name evidence="12" type="ORF">EII11_01820</name>
</gene>
<evidence type="ECO:0000256" key="6">
    <source>
        <dbReference type="ARBA" id="ARBA00022801"/>
    </source>
</evidence>
<name>A0A3P1SJA6_9ACTO</name>
<reference evidence="12 13" key="1">
    <citation type="submission" date="2018-11" db="EMBL/GenBank/DDBJ databases">
        <title>Genomes From Bacteria Associated with the Canine Oral Cavity: a Test Case for Automated Genome-Based Taxonomic Assignment.</title>
        <authorList>
            <person name="Coil D.A."/>
            <person name="Jospin G."/>
            <person name="Darling A.E."/>
            <person name="Wallis C."/>
            <person name="Davis I.J."/>
            <person name="Harris S."/>
            <person name="Eisen J.A."/>
            <person name="Holcombe L.J."/>
            <person name="O'Flynn C."/>
        </authorList>
    </citation>
    <scope>NUCLEOTIDE SEQUENCE [LARGE SCALE GENOMIC DNA]</scope>
    <source>
        <strain evidence="12 13">OH770</strain>
    </source>
</reference>
<dbReference type="Proteomes" id="UP000280444">
    <property type="component" value="Unassembled WGS sequence"/>
</dbReference>
<accession>A0A3P1SJA6</accession>
<proteinExistence type="inferred from homology"/>
<dbReference type="GO" id="GO:0017061">
    <property type="term" value="F:S-methyl-5-thioadenosine phosphorylase activity"/>
    <property type="evidence" value="ECO:0007669"/>
    <property type="project" value="UniProtKB-EC"/>
</dbReference>
<dbReference type="CDD" id="cd16833">
    <property type="entry name" value="YfiH"/>
    <property type="match status" value="1"/>
</dbReference>
<dbReference type="InterPro" id="IPR011324">
    <property type="entry name" value="Cytotoxic_necrot_fac-like_cat"/>
</dbReference>
<keyword evidence="8" id="KW-0186">Copper</keyword>
<dbReference type="EMBL" id="RQZF01000001">
    <property type="protein sequence ID" value="RRC96402.1"/>
    <property type="molecule type" value="Genomic_DNA"/>
</dbReference>
<evidence type="ECO:0000256" key="2">
    <source>
        <dbReference type="ARBA" id="ARBA00003215"/>
    </source>
</evidence>
<organism evidence="12 13">
    <name type="scientific">Schaalia canis</name>
    <dbReference type="NCBI Taxonomy" id="100469"/>
    <lineage>
        <taxon>Bacteria</taxon>
        <taxon>Bacillati</taxon>
        <taxon>Actinomycetota</taxon>
        <taxon>Actinomycetes</taxon>
        <taxon>Actinomycetales</taxon>
        <taxon>Actinomycetaceae</taxon>
        <taxon>Schaalia</taxon>
    </lineage>
</organism>
<evidence type="ECO:0000256" key="11">
    <source>
        <dbReference type="ARBA" id="ARBA00049893"/>
    </source>
</evidence>
<dbReference type="Pfam" id="PF02578">
    <property type="entry name" value="Cu-oxidase_4"/>
    <property type="match status" value="1"/>
</dbReference>
<dbReference type="Gene3D" id="3.60.140.10">
    <property type="entry name" value="CNF1/YfiH-like putative cysteine hydrolases"/>
    <property type="match status" value="1"/>
</dbReference>
<dbReference type="SUPFAM" id="SSF64438">
    <property type="entry name" value="CNF1/YfiH-like putative cysteine hydrolases"/>
    <property type="match status" value="1"/>
</dbReference>
<dbReference type="AlphaFoldDB" id="A0A3P1SJA6"/>
<comment type="catalytic activity">
    <reaction evidence="11">
        <text>S-methyl-5'-thioadenosine + phosphate = 5-(methylsulfanyl)-alpha-D-ribose 1-phosphate + adenine</text>
        <dbReference type="Rhea" id="RHEA:11852"/>
        <dbReference type="ChEBI" id="CHEBI:16708"/>
        <dbReference type="ChEBI" id="CHEBI:17509"/>
        <dbReference type="ChEBI" id="CHEBI:43474"/>
        <dbReference type="ChEBI" id="CHEBI:58533"/>
        <dbReference type="EC" id="2.4.2.28"/>
    </reaction>
    <physiologicalReaction direction="left-to-right" evidence="11">
        <dbReference type="Rhea" id="RHEA:11853"/>
    </physiologicalReaction>
</comment>
<keyword evidence="5" id="KW-0479">Metal-binding</keyword>
<dbReference type="PANTHER" id="PTHR30616:SF2">
    <property type="entry name" value="PURINE NUCLEOSIDE PHOSPHORYLASE LACC1"/>
    <property type="match status" value="1"/>
</dbReference>
<evidence type="ECO:0000256" key="9">
    <source>
        <dbReference type="ARBA" id="ARBA00047989"/>
    </source>
</evidence>
<dbReference type="GO" id="GO:0005507">
    <property type="term" value="F:copper ion binding"/>
    <property type="evidence" value="ECO:0007669"/>
    <property type="project" value="TreeGrafter"/>
</dbReference>
<sequence>MIEQLSVGDASLYLTQVERGISPLRDNYGLHVGDDATLVLERRHALAKHIGRPIVWMDQTHSADVALVRHDGGNTPAVRSRVQVTLGQTDSFLSERDPHLWPQLPCDGVVVDARSWPQAPAVAVMTADCMPIIFSADKGRVVAGIHAGRIGFTTGIILHTLEIFASLGLSAREISVYIAPAICGQCYEVPVEMQRELAQLMPKIAGATRWGTPSLDLPKAAAAQLHAAGCEHVTIDARCTLEDQQWHSHRRDPRSGRYVSLVVPTWENA</sequence>
<keyword evidence="6" id="KW-0378">Hydrolase</keyword>
<comment type="catalytic activity">
    <reaction evidence="9">
        <text>adenosine + H2O + H(+) = inosine + NH4(+)</text>
        <dbReference type="Rhea" id="RHEA:24408"/>
        <dbReference type="ChEBI" id="CHEBI:15377"/>
        <dbReference type="ChEBI" id="CHEBI:15378"/>
        <dbReference type="ChEBI" id="CHEBI:16335"/>
        <dbReference type="ChEBI" id="CHEBI:17596"/>
        <dbReference type="ChEBI" id="CHEBI:28938"/>
        <dbReference type="EC" id="3.5.4.4"/>
    </reaction>
    <physiologicalReaction direction="left-to-right" evidence="9">
        <dbReference type="Rhea" id="RHEA:24409"/>
    </physiologicalReaction>
</comment>
<evidence type="ECO:0000256" key="3">
    <source>
        <dbReference type="ARBA" id="ARBA00007353"/>
    </source>
</evidence>
<keyword evidence="4" id="KW-0808">Transferase</keyword>
<protein>
    <submittedName>
        <fullName evidence="12">Laccase domain-containing protein</fullName>
    </submittedName>
</protein>
<comment type="similarity">
    <text evidence="3">Belongs to the purine nucleoside phosphorylase YfiH/LACC1 family.</text>
</comment>
<comment type="catalytic activity">
    <reaction evidence="1">
        <text>inosine + phosphate = alpha-D-ribose 1-phosphate + hypoxanthine</text>
        <dbReference type="Rhea" id="RHEA:27646"/>
        <dbReference type="ChEBI" id="CHEBI:17368"/>
        <dbReference type="ChEBI" id="CHEBI:17596"/>
        <dbReference type="ChEBI" id="CHEBI:43474"/>
        <dbReference type="ChEBI" id="CHEBI:57720"/>
        <dbReference type="EC" id="2.4.2.1"/>
    </reaction>
    <physiologicalReaction direction="left-to-right" evidence="1">
        <dbReference type="Rhea" id="RHEA:27647"/>
    </physiologicalReaction>
</comment>
<evidence type="ECO:0000256" key="8">
    <source>
        <dbReference type="ARBA" id="ARBA00023008"/>
    </source>
</evidence>
<comment type="caution">
    <text evidence="12">The sequence shown here is derived from an EMBL/GenBank/DDBJ whole genome shotgun (WGS) entry which is preliminary data.</text>
</comment>
<dbReference type="RefSeq" id="WP_124867952.1">
    <property type="nucleotide sequence ID" value="NZ_RQZF01000001.1"/>
</dbReference>